<feature type="domain" description="Lysidine-tRNA(Ile) synthetase C-terminal" evidence="10">
    <location>
        <begin position="355"/>
        <end position="408"/>
    </location>
</feature>
<dbReference type="Gene3D" id="3.40.50.620">
    <property type="entry name" value="HUPs"/>
    <property type="match status" value="1"/>
</dbReference>
<evidence type="ECO:0000256" key="6">
    <source>
        <dbReference type="ARBA" id="ARBA00022840"/>
    </source>
</evidence>
<comment type="function">
    <text evidence="8">Ligates lysine onto the cytidine present at position 34 of the AUA codon-specific tRNA(Ile) that contains the anticodon CAU, in an ATP-dependent manner. Cytidine is converted to lysidine, thus changing the amino acid specificity of the tRNA from methionine to isoleucine.</text>
</comment>
<comment type="similarity">
    <text evidence="8">Belongs to the tRNA(Ile)-lysidine synthase family.</text>
</comment>
<comment type="caution">
    <text evidence="11">The sequence shown here is derived from an EMBL/GenBank/DDBJ whole genome shotgun (WGS) entry which is preliminary data.</text>
</comment>
<keyword evidence="12" id="KW-1185">Reference proteome</keyword>
<proteinExistence type="inferred from homology"/>
<dbReference type="GO" id="GO:0032267">
    <property type="term" value="F:tRNA(Ile)-lysidine synthase activity"/>
    <property type="evidence" value="ECO:0007669"/>
    <property type="project" value="UniProtKB-EC"/>
</dbReference>
<evidence type="ECO:0000256" key="1">
    <source>
        <dbReference type="ARBA" id="ARBA00004496"/>
    </source>
</evidence>
<dbReference type="Pfam" id="PF11734">
    <property type="entry name" value="TilS_C"/>
    <property type="match status" value="1"/>
</dbReference>
<accession>A0ABS1BQY9</accession>
<dbReference type="PANTHER" id="PTHR43033">
    <property type="entry name" value="TRNA(ILE)-LYSIDINE SYNTHASE-RELATED"/>
    <property type="match status" value="1"/>
</dbReference>
<dbReference type="EMBL" id="JAEHNZ010000001">
    <property type="protein sequence ID" value="MBK0395686.1"/>
    <property type="molecule type" value="Genomic_DNA"/>
</dbReference>
<keyword evidence="3 8" id="KW-0436">Ligase</keyword>
<keyword evidence="5 8" id="KW-0547">Nucleotide-binding</keyword>
<reference evidence="11 12" key="1">
    <citation type="journal article" date="2021" name="Pathogens">
        <title>Isolation and Characterization of Kingella bonacorsii sp. nov., A Novel Kingella Species Detected in a Stable Periodontitis Subject.</title>
        <authorList>
            <person name="Antezack A."/>
            <person name="Boxberger M."/>
            <person name="Rolland C."/>
            <person name="Monnet-Corti V."/>
            <person name="La Scola B."/>
        </authorList>
    </citation>
    <scope>NUCLEOTIDE SEQUENCE [LARGE SCALE GENOMIC DNA]</scope>
    <source>
        <strain evidence="11 12">Marseille-Q4569</strain>
    </source>
</reference>
<dbReference type="SUPFAM" id="SSF56037">
    <property type="entry name" value="PheT/TilS domain"/>
    <property type="match status" value="1"/>
</dbReference>
<dbReference type="NCBIfam" id="TIGR02433">
    <property type="entry name" value="lysidine_TilS_C"/>
    <property type="match status" value="1"/>
</dbReference>
<dbReference type="EC" id="6.3.4.19" evidence="8"/>
<protein>
    <recommendedName>
        <fullName evidence="8">tRNA(Ile)-lysidine synthase</fullName>
        <ecNumber evidence="8">6.3.4.19</ecNumber>
    </recommendedName>
    <alternativeName>
        <fullName evidence="8">tRNA(Ile)-2-lysyl-cytidine synthase</fullName>
    </alternativeName>
    <alternativeName>
        <fullName evidence="8">tRNA(Ile)-lysidine synthetase</fullName>
    </alternativeName>
</protein>
<sequence length="426" mass="47007">MPLTPQAIAPHIPAHQRICLALSGGVDSIVLLHLLAGLRASHPFTLSAVHVHHGLNPDADQWLDFCREACARLSVPFAAERVRVRPKGQGIEAAARAARYAVFAAQPCDVVALAHHQDDQIETFFLAALRGGGIRALAAMPPSREWQGKTLLRPLLAYSRAEIEAYAAAHGLAHVNDSSNQDPGLLRNWLRHQMLPQLVFRLPHAAAHIQTTIATLQDEHALLNEIIAEDWQRIHTPARQFSRPAWQQLSPLRRRQMLHRFAHAHNLGTPGKRSLADFARVLDQAAHSATWQLPHGKALLHRQILFPLPNRLFSSLAWQQPQIGSLKTIAAQADLTWQPENDAVRTLSGCLRCASKHDSIALPHGRGHKNVFQLLQEHGVPPALRPAWAVIADSQNRCIAVANIRSDACLQGAMLHSEVLARFQAA</sequence>
<gene>
    <name evidence="8 11" type="primary">tilS</name>
    <name evidence="11" type="ORF">JDW22_03570</name>
</gene>
<dbReference type="Pfam" id="PF01171">
    <property type="entry name" value="ATP_bind_3"/>
    <property type="match status" value="1"/>
</dbReference>
<dbReference type="Gene3D" id="1.20.59.20">
    <property type="match status" value="1"/>
</dbReference>
<evidence type="ECO:0000259" key="9">
    <source>
        <dbReference type="Pfam" id="PF01171"/>
    </source>
</evidence>
<evidence type="ECO:0000313" key="11">
    <source>
        <dbReference type="EMBL" id="MBK0395686.1"/>
    </source>
</evidence>
<keyword evidence="4 8" id="KW-0819">tRNA processing</keyword>
<organism evidence="11 12">
    <name type="scientific">Kingella bonacorsii</name>
    <dbReference type="NCBI Taxonomy" id="2796361"/>
    <lineage>
        <taxon>Bacteria</taxon>
        <taxon>Pseudomonadati</taxon>
        <taxon>Pseudomonadota</taxon>
        <taxon>Betaproteobacteria</taxon>
        <taxon>Neisseriales</taxon>
        <taxon>Neisseriaceae</taxon>
        <taxon>Kingella</taxon>
    </lineage>
</organism>
<dbReference type="InterPro" id="IPR011063">
    <property type="entry name" value="TilS/TtcA_N"/>
</dbReference>
<evidence type="ECO:0000313" key="12">
    <source>
        <dbReference type="Proteomes" id="UP000614058"/>
    </source>
</evidence>
<dbReference type="InterPro" id="IPR014729">
    <property type="entry name" value="Rossmann-like_a/b/a_fold"/>
</dbReference>
<dbReference type="PANTHER" id="PTHR43033:SF1">
    <property type="entry name" value="TRNA(ILE)-LYSIDINE SYNTHASE-RELATED"/>
    <property type="match status" value="1"/>
</dbReference>
<feature type="binding site" evidence="8">
    <location>
        <begin position="23"/>
        <end position="28"/>
    </location>
    <ligand>
        <name>ATP</name>
        <dbReference type="ChEBI" id="CHEBI:30616"/>
    </ligand>
</feature>
<evidence type="ECO:0000256" key="4">
    <source>
        <dbReference type="ARBA" id="ARBA00022694"/>
    </source>
</evidence>
<dbReference type="SUPFAM" id="SSF82829">
    <property type="entry name" value="MesJ substrate recognition domain-like"/>
    <property type="match status" value="1"/>
</dbReference>
<dbReference type="HAMAP" id="MF_01161">
    <property type="entry name" value="tRNA_Ile_lys_synt"/>
    <property type="match status" value="1"/>
</dbReference>
<evidence type="ECO:0000256" key="8">
    <source>
        <dbReference type="HAMAP-Rule" id="MF_01161"/>
    </source>
</evidence>
<dbReference type="SUPFAM" id="SSF52402">
    <property type="entry name" value="Adenine nucleotide alpha hydrolases-like"/>
    <property type="match status" value="1"/>
</dbReference>
<comment type="domain">
    <text evidence="8">The N-terminal region contains the highly conserved SGGXDS motif, predicted to be a P-loop motif involved in ATP binding.</text>
</comment>
<dbReference type="CDD" id="cd01992">
    <property type="entry name" value="TilS_N"/>
    <property type="match status" value="1"/>
</dbReference>
<evidence type="ECO:0000256" key="7">
    <source>
        <dbReference type="ARBA" id="ARBA00048539"/>
    </source>
</evidence>
<comment type="catalytic activity">
    <reaction evidence="7 8">
        <text>cytidine(34) in tRNA(Ile2) + L-lysine + ATP = lysidine(34) in tRNA(Ile2) + AMP + diphosphate + H(+)</text>
        <dbReference type="Rhea" id="RHEA:43744"/>
        <dbReference type="Rhea" id="RHEA-COMP:10625"/>
        <dbReference type="Rhea" id="RHEA-COMP:10670"/>
        <dbReference type="ChEBI" id="CHEBI:15378"/>
        <dbReference type="ChEBI" id="CHEBI:30616"/>
        <dbReference type="ChEBI" id="CHEBI:32551"/>
        <dbReference type="ChEBI" id="CHEBI:33019"/>
        <dbReference type="ChEBI" id="CHEBI:82748"/>
        <dbReference type="ChEBI" id="CHEBI:83665"/>
        <dbReference type="ChEBI" id="CHEBI:456215"/>
        <dbReference type="EC" id="6.3.4.19"/>
    </reaction>
</comment>
<dbReference type="InterPro" id="IPR012094">
    <property type="entry name" value="tRNA_Ile_lys_synt"/>
</dbReference>
<dbReference type="InterPro" id="IPR012796">
    <property type="entry name" value="Lysidine-tRNA-synth_C"/>
</dbReference>
<dbReference type="NCBIfam" id="TIGR02432">
    <property type="entry name" value="lysidine_TilS_N"/>
    <property type="match status" value="1"/>
</dbReference>
<feature type="domain" description="tRNA(Ile)-lysidine/2-thiocytidine synthase N-terminal" evidence="9">
    <location>
        <begin position="18"/>
        <end position="193"/>
    </location>
</feature>
<evidence type="ECO:0000256" key="2">
    <source>
        <dbReference type="ARBA" id="ARBA00022490"/>
    </source>
</evidence>
<name>A0ABS1BQY9_9NEIS</name>
<evidence type="ECO:0000256" key="3">
    <source>
        <dbReference type="ARBA" id="ARBA00022598"/>
    </source>
</evidence>
<dbReference type="InterPro" id="IPR012795">
    <property type="entry name" value="tRNA_Ile_lys_synt_N"/>
</dbReference>
<evidence type="ECO:0000259" key="10">
    <source>
        <dbReference type="Pfam" id="PF11734"/>
    </source>
</evidence>
<evidence type="ECO:0000256" key="5">
    <source>
        <dbReference type="ARBA" id="ARBA00022741"/>
    </source>
</evidence>
<keyword evidence="6 8" id="KW-0067">ATP-binding</keyword>
<comment type="subcellular location">
    <subcellularLocation>
        <location evidence="1 8">Cytoplasm</location>
    </subcellularLocation>
</comment>
<dbReference type="Proteomes" id="UP000614058">
    <property type="component" value="Unassembled WGS sequence"/>
</dbReference>
<keyword evidence="2 8" id="KW-0963">Cytoplasm</keyword>